<gene>
    <name evidence="3" type="ORF">MPOR_47550</name>
</gene>
<dbReference type="AlphaFoldDB" id="A0A6N4VH15"/>
<organism evidence="3 4">
    <name type="scientific">Mycolicibacterium poriferae</name>
    <dbReference type="NCBI Taxonomy" id="39694"/>
    <lineage>
        <taxon>Bacteria</taxon>
        <taxon>Bacillati</taxon>
        <taxon>Actinomycetota</taxon>
        <taxon>Actinomycetes</taxon>
        <taxon>Mycobacteriales</taxon>
        <taxon>Mycobacteriaceae</taxon>
        <taxon>Mycolicibacterium</taxon>
    </lineage>
</organism>
<feature type="compositionally biased region" description="Low complexity" evidence="1">
    <location>
        <begin position="135"/>
        <end position="150"/>
    </location>
</feature>
<keyword evidence="2" id="KW-1133">Transmembrane helix</keyword>
<reference evidence="3 4" key="1">
    <citation type="journal article" date="2019" name="Emerg. Microbes Infect.">
        <title>Comprehensive subspecies identification of 175 nontuberculous mycobacteria species based on 7547 genomic profiles.</title>
        <authorList>
            <person name="Matsumoto Y."/>
            <person name="Kinjo T."/>
            <person name="Motooka D."/>
            <person name="Nabeya D."/>
            <person name="Jung N."/>
            <person name="Uechi K."/>
            <person name="Horii T."/>
            <person name="Iida T."/>
            <person name="Fujita J."/>
            <person name="Nakamura S."/>
        </authorList>
    </citation>
    <scope>NUCLEOTIDE SEQUENCE [LARGE SCALE GENOMIC DNA]</scope>
    <source>
        <strain evidence="3 4">JCM 12603</strain>
    </source>
</reference>
<evidence type="ECO:0000256" key="1">
    <source>
        <dbReference type="SAM" id="MobiDB-lite"/>
    </source>
</evidence>
<dbReference type="EMBL" id="AP022570">
    <property type="protein sequence ID" value="BBX53729.1"/>
    <property type="molecule type" value="Genomic_DNA"/>
</dbReference>
<keyword evidence="2" id="KW-0472">Membrane</keyword>
<sequence>MSDPNQGPPGGSGNDRGQPDDQGATPGQGWSPPTPQPSSAYPPPPPGPSYPPPGAPQYPGASYPPPGGAHYGGNPAYPPPQGPPPGWPQQGPPPGGGQSKGPIIALIAAAVVGLLVLAGVGIWLITRSDDSGSGTAATTSPTAAPTTSAREPTRRPRTTTAAPTPDESLNAQLMGLLSAGHDPSNCEPVSPAGTALATVDCGPSNSPGGPASTRYSLFGDRATLDAGFDQAIGVNDELLECPGSGLESPTTWHYTDTPDDVAGKVACGTYNGNPDLVWTNDEELLLVDAQGPDLAELHEWWIEFG</sequence>
<dbReference type="KEGG" id="mpof:MPOR_47550"/>
<evidence type="ECO:0000313" key="3">
    <source>
        <dbReference type="EMBL" id="BBX53729.1"/>
    </source>
</evidence>
<evidence type="ECO:0008006" key="5">
    <source>
        <dbReference type="Google" id="ProtNLM"/>
    </source>
</evidence>
<protein>
    <recommendedName>
        <fullName evidence="5">Serine/threonine protein kinase</fullName>
    </recommendedName>
</protein>
<feature type="compositionally biased region" description="Pro residues" evidence="1">
    <location>
        <begin position="76"/>
        <end position="95"/>
    </location>
</feature>
<feature type="transmembrane region" description="Helical" evidence="2">
    <location>
        <begin position="103"/>
        <end position="125"/>
    </location>
</feature>
<proteinExistence type="predicted"/>
<name>A0A6N4VH15_9MYCO</name>
<evidence type="ECO:0000256" key="2">
    <source>
        <dbReference type="SAM" id="Phobius"/>
    </source>
</evidence>
<evidence type="ECO:0000313" key="4">
    <source>
        <dbReference type="Proteomes" id="UP000466785"/>
    </source>
</evidence>
<feature type="region of interest" description="Disordered" evidence="1">
    <location>
        <begin position="127"/>
        <end position="167"/>
    </location>
</feature>
<dbReference type="Proteomes" id="UP000466785">
    <property type="component" value="Chromosome"/>
</dbReference>
<keyword evidence="4" id="KW-1185">Reference proteome</keyword>
<keyword evidence="2" id="KW-0812">Transmembrane</keyword>
<dbReference type="PRINTS" id="PR01217">
    <property type="entry name" value="PRICHEXTENSN"/>
</dbReference>
<feature type="compositionally biased region" description="Pro residues" evidence="1">
    <location>
        <begin position="32"/>
        <end position="67"/>
    </location>
</feature>
<feature type="region of interest" description="Disordered" evidence="1">
    <location>
        <begin position="1"/>
        <end position="99"/>
    </location>
</feature>
<accession>A0A6N4VH15</accession>
<dbReference type="RefSeq" id="WP_235682337.1">
    <property type="nucleotide sequence ID" value="NZ_AP022570.1"/>
</dbReference>